<gene>
    <name evidence="2" type="ORF">RDB_LOCUS127404</name>
    <name evidence="1" type="ORF">RDB_LOCUS31597</name>
</gene>
<reference evidence="1" key="1">
    <citation type="submission" date="2021-01" db="EMBL/GenBank/DDBJ databases">
        <authorList>
            <person name="Kaushik A."/>
        </authorList>
    </citation>
    <scope>NUCLEOTIDE SEQUENCE</scope>
    <source>
        <strain evidence="1">AG1-1C</strain>
    </source>
</reference>
<dbReference type="EMBL" id="CAJMWS010000203">
    <property type="protein sequence ID" value="CAE6377875.1"/>
    <property type="molecule type" value="Genomic_DNA"/>
</dbReference>
<dbReference type="EMBL" id="CAJMWS010000382">
    <property type="protein sequence ID" value="CAE6439695.1"/>
    <property type="molecule type" value="Genomic_DNA"/>
</dbReference>
<name>A0A8H2WGI7_9AGAM</name>
<evidence type="ECO:0000313" key="1">
    <source>
        <dbReference type="EMBL" id="CAE6377875.1"/>
    </source>
</evidence>
<comment type="caution">
    <text evidence="1">The sequence shown here is derived from an EMBL/GenBank/DDBJ whole genome shotgun (WGS) entry which is preliminary data.</text>
</comment>
<evidence type="ECO:0000313" key="3">
    <source>
        <dbReference type="Proteomes" id="UP000663846"/>
    </source>
</evidence>
<protein>
    <submittedName>
        <fullName evidence="1">Uncharacterized protein</fullName>
    </submittedName>
</protein>
<organism evidence="1 3">
    <name type="scientific">Rhizoctonia solani</name>
    <dbReference type="NCBI Taxonomy" id="456999"/>
    <lineage>
        <taxon>Eukaryota</taxon>
        <taxon>Fungi</taxon>
        <taxon>Dikarya</taxon>
        <taxon>Basidiomycota</taxon>
        <taxon>Agaricomycotina</taxon>
        <taxon>Agaricomycetes</taxon>
        <taxon>Cantharellales</taxon>
        <taxon>Ceratobasidiaceae</taxon>
        <taxon>Rhizoctonia</taxon>
    </lineage>
</organism>
<proteinExistence type="predicted"/>
<sequence length="415" mass="46100">MLSRAITHAKRAKERPLEIYIYGRRGSDSQCGYHKLIPFLETVANRIECLGLAFSVADYKDLHVSILEVTLLNCLPQMFNRLITSTCSFTSPFTYSRSEDEDNSTDSDDEGCLCLDLSHSQMEQAFSGLTVLDLNGFYPHWSSSAYHGLVDLRLVPSPASNIDIPAIHISELIKILTASPALRIFHFQLQISGPEIDDTDLVPIALKDLEVVNLSTEIRTETDWLYNIGDMLSLLGPGSKPLRLTLDPAGENYGLLDSADELRKFFERSKVEMLCLKRVEVFSDEILAYTPDVKALILGECYYGDNIFLRMSDGFDYLGNATGPGGSSDSNGTSHMLPLLNSCYICGGVIKDTTLRKLARICPVGLVLENCQVTTEPGIYITDPEELLKMFPTAKVNCLSFSSWSDLMADWDKLG</sequence>
<accession>A0A8H2WGI7</accession>
<evidence type="ECO:0000313" key="2">
    <source>
        <dbReference type="EMBL" id="CAE6439695.1"/>
    </source>
</evidence>
<dbReference type="AlphaFoldDB" id="A0A8H2WGI7"/>
<dbReference type="Proteomes" id="UP000663846">
    <property type="component" value="Unassembled WGS sequence"/>
</dbReference>